<evidence type="ECO:0000313" key="5">
    <source>
        <dbReference type="Proteomes" id="UP000250043"/>
    </source>
</evidence>
<comment type="similarity">
    <text evidence="2">Belongs to the AB hydrolase superfamily. Epoxide hydrolase family.</text>
</comment>
<evidence type="ECO:0000259" key="3">
    <source>
        <dbReference type="Pfam" id="PF00561"/>
    </source>
</evidence>
<dbReference type="PANTHER" id="PTHR43329">
    <property type="entry name" value="EPOXIDE HYDROLASE"/>
    <property type="match status" value="1"/>
</dbReference>
<dbReference type="GO" id="GO:0016787">
    <property type="term" value="F:hydrolase activity"/>
    <property type="evidence" value="ECO:0007669"/>
    <property type="project" value="UniProtKB-KW"/>
</dbReference>
<dbReference type="InterPro" id="IPR000073">
    <property type="entry name" value="AB_hydrolase_1"/>
</dbReference>
<accession>A0A8E2ASC6</accession>
<keyword evidence="1 4" id="KW-0378">Hydrolase</keyword>
<reference evidence="4 5" key="1">
    <citation type="submission" date="2016-07" db="EMBL/GenBank/DDBJ databases">
        <title>Draft genome of the white-rot fungus Obba rivulosa 3A-2.</title>
        <authorList>
            <consortium name="DOE Joint Genome Institute"/>
            <person name="Miettinen O."/>
            <person name="Riley R."/>
            <person name="Acob R."/>
            <person name="Barry K."/>
            <person name="Cullen D."/>
            <person name="De Vries R."/>
            <person name="Hainaut M."/>
            <person name="Hatakka A."/>
            <person name="Henrissat B."/>
            <person name="Hilden K."/>
            <person name="Kuo R."/>
            <person name="Labutti K."/>
            <person name="Lipzen A."/>
            <person name="Makela M.R."/>
            <person name="Sandor L."/>
            <person name="Spatafora J.W."/>
            <person name="Grigoriev I.V."/>
            <person name="Hibbett D.S."/>
        </authorList>
    </citation>
    <scope>NUCLEOTIDE SEQUENCE [LARGE SCALE GENOMIC DNA]</scope>
    <source>
        <strain evidence="4 5">3A-2</strain>
    </source>
</reference>
<dbReference type="InterPro" id="IPR000639">
    <property type="entry name" value="Epox_hydrolase-like"/>
</dbReference>
<dbReference type="Gene3D" id="3.40.50.1820">
    <property type="entry name" value="alpha/beta hydrolase"/>
    <property type="match status" value="1"/>
</dbReference>
<evidence type="ECO:0000256" key="1">
    <source>
        <dbReference type="ARBA" id="ARBA00022801"/>
    </source>
</evidence>
<evidence type="ECO:0000256" key="2">
    <source>
        <dbReference type="ARBA" id="ARBA00038334"/>
    </source>
</evidence>
<feature type="domain" description="AB hydrolase-1" evidence="3">
    <location>
        <begin position="35"/>
        <end position="375"/>
    </location>
</feature>
<dbReference type="OrthoDB" id="6431331at2759"/>
<dbReference type="AlphaFoldDB" id="A0A8E2ASC6"/>
<sequence>MALQPLDLPDGVTSRFIPVDDLNLHILEAGDASSPLLILLHGFPELAISWRKVIVPLSEAGFRVVAPDQRGYGRTTSLDGPTGPIRFEDDLAPFRMLNLARDVVALAFALGYRTVAAVIGHDFGSSVAAHAALIRPDIFTSVILMSTPYVGPPPLPFGSDREPSAEAKPRPTTVFPRMDAQLAALSPPRKHYMQYYSGPDANTDMWHAPQGLRAFLRAYFHIKSGDWHGNDPHPLPAADAESLAALPWYYVMPLHATVAEVAQHDAPTDEEVQRNTWLTEAELGTFAEEYGRTGFQGGLNRYRCVTDPKWLQELMVFAGLKIEVPAMYLSGTKDWGVYQNPGALDKMQREACARMDKEDVVLVDGAGHWVQQEKPEVVVRQIKRFLSKVRGE</sequence>
<proteinExistence type="inferred from homology"/>
<gene>
    <name evidence="4" type="ORF">OBBRIDRAFT_734494</name>
</gene>
<dbReference type="PRINTS" id="PR00412">
    <property type="entry name" value="EPOXHYDRLASE"/>
</dbReference>
<dbReference type="InterPro" id="IPR029058">
    <property type="entry name" value="AB_hydrolase_fold"/>
</dbReference>
<dbReference type="SUPFAM" id="SSF53474">
    <property type="entry name" value="alpha/beta-Hydrolases"/>
    <property type="match status" value="1"/>
</dbReference>
<dbReference type="Pfam" id="PF00561">
    <property type="entry name" value="Abhydrolase_1"/>
    <property type="match status" value="1"/>
</dbReference>
<evidence type="ECO:0000313" key="4">
    <source>
        <dbReference type="EMBL" id="OCH88414.1"/>
    </source>
</evidence>
<protein>
    <submittedName>
        <fullName evidence="4">Alpha/beta-hydrolase</fullName>
    </submittedName>
</protein>
<organism evidence="4 5">
    <name type="scientific">Obba rivulosa</name>
    <dbReference type="NCBI Taxonomy" id="1052685"/>
    <lineage>
        <taxon>Eukaryota</taxon>
        <taxon>Fungi</taxon>
        <taxon>Dikarya</taxon>
        <taxon>Basidiomycota</taxon>
        <taxon>Agaricomycotina</taxon>
        <taxon>Agaricomycetes</taxon>
        <taxon>Polyporales</taxon>
        <taxon>Gelatoporiaceae</taxon>
        <taxon>Obba</taxon>
    </lineage>
</organism>
<dbReference type="Proteomes" id="UP000250043">
    <property type="component" value="Unassembled WGS sequence"/>
</dbReference>
<keyword evidence="5" id="KW-1185">Reference proteome</keyword>
<dbReference type="EMBL" id="KV722453">
    <property type="protein sequence ID" value="OCH88414.1"/>
    <property type="molecule type" value="Genomic_DNA"/>
</dbReference>
<name>A0A8E2ASC6_9APHY</name>